<feature type="domain" description="Stalled ribosome sensor GCN1-like HEAT repeats region" evidence="9">
    <location>
        <begin position="296"/>
        <end position="406"/>
    </location>
</feature>
<organism evidence="10 11">
    <name type="scientific">Meloidogyne enterolobii</name>
    <name type="common">Root-knot nematode worm</name>
    <name type="synonym">Meloidogyne mayaguensis</name>
    <dbReference type="NCBI Taxonomy" id="390850"/>
    <lineage>
        <taxon>Eukaryota</taxon>
        <taxon>Metazoa</taxon>
        <taxon>Ecdysozoa</taxon>
        <taxon>Nematoda</taxon>
        <taxon>Chromadorea</taxon>
        <taxon>Rhabditida</taxon>
        <taxon>Tylenchina</taxon>
        <taxon>Tylenchomorpha</taxon>
        <taxon>Tylenchoidea</taxon>
        <taxon>Meloidogynidae</taxon>
        <taxon>Meloidogyninae</taxon>
        <taxon>Meloidogyne</taxon>
    </lineage>
</organism>
<comment type="caution">
    <text evidence="10">The sequence shown here is derived from an EMBL/GenBank/DDBJ whole genome shotgun (WGS) entry which is preliminary data.</text>
</comment>
<evidence type="ECO:0000256" key="7">
    <source>
        <dbReference type="ARBA" id="ARBA00047092"/>
    </source>
</evidence>
<dbReference type="AlphaFoldDB" id="A0A6V7U0Y9"/>
<dbReference type="SUPFAM" id="SSF48371">
    <property type="entry name" value="ARM repeat"/>
    <property type="match status" value="1"/>
</dbReference>
<dbReference type="InterPro" id="IPR057546">
    <property type="entry name" value="HEAT_GCN1"/>
</dbReference>
<evidence type="ECO:0000256" key="6">
    <source>
        <dbReference type="ARBA" id="ARBA00045654"/>
    </source>
</evidence>
<feature type="domain" description="Vacuolar protein 14 C-terminal Fig4-binding" evidence="8">
    <location>
        <begin position="462"/>
        <end position="675"/>
    </location>
</feature>
<dbReference type="PANTHER" id="PTHR16023">
    <property type="entry name" value="TAX1 BINDING PROTEIN-RELATED"/>
    <property type="match status" value="1"/>
</dbReference>
<dbReference type="Pfam" id="PF23271">
    <property type="entry name" value="HEAT_GCN1"/>
    <property type="match status" value="1"/>
</dbReference>
<evidence type="ECO:0000256" key="1">
    <source>
        <dbReference type="ARBA" id="ARBA00004308"/>
    </source>
</evidence>
<dbReference type="OrthoDB" id="5574975at2759"/>
<dbReference type="Proteomes" id="UP000580250">
    <property type="component" value="Unassembled WGS sequence"/>
</dbReference>
<comment type="subunit">
    <text evidence="7">Forms pentamers. Component of the PI(3,5)P2 regulatory complex/PAS complex, at least composed of PIKFYVE, FIG4 and VAC14. VAC14 nucleates the assembly of the complex and serves as a scaffold by pentamerizing into a star-shaped structure, which can bind a single copy each of PIKFYVE and FIG4 and coordinates their activities. Interacts with NOS1.</text>
</comment>
<evidence type="ECO:0000256" key="2">
    <source>
        <dbReference type="ARBA" id="ARBA00010225"/>
    </source>
</evidence>
<evidence type="ECO:0000259" key="8">
    <source>
        <dbReference type="Pfam" id="PF11916"/>
    </source>
</evidence>
<accession>A0A6V7U0Y9</accession>
<name>A0A6V7U0Y9_MELEN</name>
<gene>
    <name evidence="10" type="ORF">MENT_LOCUS6976</name>
</gene>
<dbReference type="Pfam" id="PF11916">
    <property type="entry name" value="Vac14_Fig4_bd"/>
    <property type="match status" value="1"/>
</dbReference>
<proteinExistence type="inferred from homology"/>
<dbReference type="GO" id="GO:0010008">
    <property type="term" value="C:endosome membrane"/>
    <property type="evidence" value="ECO:0007669"/>
    <property type="project" value="TreeGrafter"/>
</dbReference>
<evidence type="ECO:0000256" key="4">
    <source>
        <dbReference type="ARBA" id="ARBA00022737"/>
    </source>
</evidence>
<evidence type="ECO:0000313" key="10">
    <source>
        <dbReference type="EMBL" id="CAD2141706.1"/>
    </source>
</evidence>
<evidence type="ECO:0000256" key="3">
    <source>
        <dbReference type="ARBA" id="ARBA00013840"/>
    </source>
</evidence>
<keyword evidence="5" id="KW-0472">Membrane</keyword>
<dbReference type="InterPro" id="IPR016024">
    <property type="entry name" value="ARM-type_fold"/>
</dbReference>
<reference evidence="10 11" key="1">
    <citation type="submission" date="2020-08" db="EMBL/GenBank/DDBJ databases">
        <authorList>
            <person name="Koutsovoulos G."/>
            <person name="Danchin GJ E."/>
        </authorList>
    </citation>
    <scope>NUCLEOTIDE SEQUENCE [LARGE SCALE GENOMIC DNA]</scope>
</reference>
<dbReference type="InterPro" id="IPR026825">
    <property type="entry name" value="Vac14"/>
</dbReference>
<comment type="subcellular location">
    <subcellularLocation>
        <location evidence="1">Endomembrane system</location>
    </subcellularLocation>
</comment>
<sequence length="739" mass="84650">MSENQYSPLTQTVVRTLTDKLYEKRKAAALEIEKQTKELIKSNNMADVEKIISVLEQLTTTPNGNMRKGGLIGLAATAIALGSKHSAIYAVKLLEPVFTCFLDHDSRVRYFACESLYNIVKVCRASVLVKFDELFNILWNLSSDPDQNVRNGSELLDRLVKEIVISTKSFDLQNLMVVIRERIYSVDSSNKRFIISWLFSILTVPDFSVSEYFPEVLDGVFKALEDPSPAVHEITISVLTEMQNKLDPKRSDNVKLEGVINVLVIQATSQVPIVRDIAIQWLNQINIYYGDKILPSLPSFLISILPYLFDNMSNDFAGSRPLSLPNDLNQRLTSLVKTDSQIPVEAVVEVLLAHLRHERTETRVATLNWIRHLHSTNPTNMFRYMDRFFPVLLDLLSDPTDEVLMLDIILITDICGQPKQQQQLDIRSLKLGDELNQELKTISPYLVKFNIALLKMFKDDRKLVADRGIQIIRQVCLLLEPTDVFRTISLLLSSSINFDSFFPQNSTTPQLNLGGNKDLYIELEFIAKMVQMLNQILMTTSELFPLRQRLRNPDQSDSTELFQNLYKCWCNQPICLLSLYLLSQNYQSALELIPRLSDIDITMELLIEIDRIVQLVESPILACKLFFIFYFLLDVRMDLLHPDYQKPLTALLSALLMLLPQSEAFSILHKRLQAVPHLAVLESMKKSMARSAGSSFSPPIKIKFKELIQYFDRVTQVRSMALRVHHKKMLEEIARQKSE</sequence>
<dbReference type="InterPro" id="IPR011989">
    <property type="entry name" value="ARM-like"/>
</dbReference>
<dbReference type="Pfam" id="PF12755">
    <property type="entry name" value="Vac14_Fab1_bd"/>
    <property type="match status" value="1"/>
</dbReference>
<dbReference type="GO" id="GO:0070772">
    <property type="term" value="C:PAS complex"/>
    <property type="evidence" value="ECO:0007669"/>
    <property type="project" value="InterPro"/>
</dbReference>
<dbReference type="EMBL" id="CAJEWN010000027">
    <property type="protein sequence ID" value="CAD2141706.1"/>
    <property type="molecule type" value="Genomic_DNA"/>
</dbReference>
<evidence type="ECO:0000259" key="9">
    <source>
        <dbReference type="Pfam" id="PF23271"/>
    </source>
</evidence>
<keyword evidence="4" id="KW-0677">Repeat</keyword>
<evidence type="ECO:0000256" key="5">
    <source>
        <dbReference type="ARBA" id="ARBA00023136"/>
    </source>
</evidence>
<comment type="function">
    <text evidence="6">Scaffold protein component of the PI(3,5)P2 regulatory complex which regulates both the synthesis and turnover of phosphatidylinositol 3,5-bisphosphate (PtdIns(3,5)P2). Pentamerizes into a star-shaped structure and nucleates the assembly of the complex. The pentamer binds a single copy each of PIKFYVE and FIG4 and coordinates both PIKfyve kinase activity and FIG4 phosphatase activity, being required to maintain normal levels of phosphatidylinositol 3-phosphate (PtdIns(3)P) and phosphatidylinositol 5-phosphate (PtdIns(5)P). Plays a role in the biogenesis of endosome carrier vesicles (ECV) / multivesicular bodies (MVB) transport intermediates from early endosomes.</text>
</comment>
<dbReference type="InterPro" id="IPR021841">
    <property type="entry name" value="VAC14_Fig4p-bd"/>
</dbReference>
<dbReference type="GO" id="GO:0006661">
    <property type="term" value="P:phosphatidylinositol biosynthetic process"/>
    <property type="evidence" value="ECO:0007669"/>
    <property type="project" value="InterPro"/>
</dbReference>
<dbReference type="PANTHER" id="PTHR16023:SF0">
    <property type="entry name" value="PROTEIN VAC14 HOMOLOG"/>
    <property type="match status" value="1"/>
</dbReference>
<protein>
    <recommendedName>
        <fullName evidence="3">Protein VAC14 homolog</fullName>
    </recommendedName>
</protein>
<dbReference type="Gene3D" id="1.25.10.10">
    <property type="entry name" value="Leucine-rich Repeat Variant"/>
    <property type="match status" value="2"/>
</dbReference>
<comment type="similarity">
    <text evidence="2">Belongs to the VAC14 family.</text>
</comment>
<evidence type="ECO:0000313" key="11">
    <source>
        <dbReference type="Proteomes" id="UP000580250"/>
    </source>
</evidence>